<dbReference type="InterPro" id="IPR045864">
    <property type="entry name" value="aa-tRNA-synth_II/BPL/LPL"/>
</dbReference>
<comment type="catalytic activity">
    <reaction evidence="3">
        <text>N(6)-octanoyl-L-lysyl-[glycine-cleavage complex H protein] + L-lysyl-[lipoyl-carrier protein] = N(6)-octanoyl-L-lysyl-[lipoyl-carrier protein] + L-lysyl-[glycine-cleavage complex H protein]</text>
        <dbReference type="Rhea" id="RHEA:20213"/>
        <dbReference type="Rhea" id="RHEA-COMP:10500"/>
        <dbReference type="Rhea" id="RHEA-COMP:10501"/>
        <dbReference type="Rhea" id="RHEA-COMP:10503"/>
        <dbReference type="Rhea" id="RHEA-COMP:10504"/>
        <dbReference type="ChEBI" id="CHEBI:29969"/>
        <dbReference type="ChEBI" id="CHEBI:78809"/>
        <dbReference type="EC" id="2.3.1.204"/>
    </reaction>
</comment>
<dbReference type="GO" id="GO:0033819">
    <property type="term" value="F:lipoyl(octanoyl) transferase activity"/>
    <property type="evidence" value="ECO:0007669"/>
    <property type="project" value="InterPro"/>
</dbReference>
<dbReference type="InterPro" id="IPR024897">
    <property type="entry name" value="LipL"/>
</dbReference>
<sequence length="280" mass="31573">MTNWQTILTSDKLRYLNHTENNFSAWESFAIDDALAESVNAGHSAEIIRLWRHQDTVVLGIADTRLPYLAEAAKWLLDQGYQPVVRNSGGLAVVADQGVLNISLLLRDGQKTSIHQGYADMVTFVRALFANWTDQIEAFEVVGSYCPGDYDLSIGGQKFAGISQRRVRNGIAVQIYLAIEEDQQQRAKLIKEFYQIGIQGKSTRFIYPNVDPDTMAALATLLNVQLTVEDVINEINRHLTTHELTLDKTALQKDELASYQIRRQQMIERNKKALGALFTE</sequence>
<dbReference type="STRING" id="872970.SAMN04488134_10555"/>
<keyword evidence="1 3" id="KW-0808">Transferase</keyword>
<comment type="function">
    <text evidence="3">Catalyzes the amidotransfer (transamidation) of the octanoyl moiety from octanoyl-GcvH to the lipoyl domain of the E2 subunit of lipoate-dependent enzymes.</text>
</comment>
<feature type="active site" description="Acyl-thioester intermediate" evidence="3">
    <location>
        <position position="146"/>
    </location>
</feature>
<keyword evidence="2 3" id="KW-0012">Acyltransferase</keyword>
<evidence type="ECO:0000256" key="1">
    <source>
        <dbReference type="ARBA" id="ARBA00022679"/>
    </source>
</evidence>
<evidence type="ECO:0000259" key="4">
    <source>
        <dbReference type="PROSITE" id="PS51733"/>
    </source>
</evidence>
<dbReference type="CDD" id="cd16443">
    <property type="entry name" value="LplA"/>
    <property type="match status" value="1"/>
</dbReference>
<dbReference type="GO" id="GO:0009107">
    <property type="term" value="P:lipoate biosynthetic process"/>
    <property type="evidence" value="ECO:0007669"/>
    <property type="project" value="UniProtKB-UniRule"/>
</dbReference>
<evidence type="ECO:0000313" key="6">
    <source>
        <dbReference type="Proteomes" id="UP000199300"/>
    </source>
</evidence>
<dbReference type="SUPFAM" id="SSF55681">
    <property type="entry name" value="Class II aaRS and biotin synthetases"/>
    <property type="match status" value="1"/>
</dbReference>
<feature type="domain" description="BPL/LPL catalytic" evidence="4">
    <location>
        <begin position="42"/>
        <end position="226"/>
    </location>
</feature>
<comment type="miscellaneous">
    <text evidence="3">The reaction proceeds via a thioester-linked acyl-enzyme intermediate.</text>
</comment>
<dbReference type="PANTHER" id="PTHR43679">
    <property type="entry name" value="OCTANOYLTRANSFERASE LIPM-RELATED"/>
    <property type="match status" value="1"/>
</dbReference>
<dbReference type="InterPro" id="IPR050664">
    <property type="entry name" value="Octanoyltrans_LipM/LipL"/>
</dbReference>
<dbReference type="Pfam" id="PF21948">
    <property type="entry name" value="LplA-B_cat"/>
    <property type="match status" value="1"/>
</dbReference>
<dbReference type="HAMAP" id="MF_02119">
    <property type="entry name" value="LipL"/>
    <property type="match status" value="1"/>
</dbReference>
<dbReference type="Proteomes" id="UP000199300">
    <property type="component" value="Unassembled WGS sequence"/>
</dbReference>
<comment type="similarity">
    <text evidence="3">Belongs to the octanoyltransferase LipL family.</text>
</comment>
<dbReference type="PANTHER" id="PTHR43679:SF2">
    <property type="entry name" value="OCTANOYL-[GCVH]:PROTEIN N-OCTANOYLTRANSFERASE"/>
    <property type="match status" value="1"/>
</dbReference>
<protein>
    <recommendedName>
        <fullName evidence="3">Octanoyl-[GcvH]:protein N-octanoyltransferase</fullName>
        <ecNumber evidence="3">2.3.1.204</ecNumber>
    </recommendedName>
    <alternativeName>
        <fullName evidence="3">Octanoyl-[GcvH]:E2 amidotransferase</fullName>
    </alternativeName>
</protein>
<evidence type="ECO:0000313" key="5">
    <source>
        <dbReference type="EMBL" id="SEO22481.1"/>
    </source>
</evidence>
<accession>A0A1H8MYK9</accession>
<comment type="pathway">
    <text evidence="3">Protein modification; protein lipoylation via endogenous pathway; protein N(6)-(lipoyl)lysine from octanoyl-[acyl-carrier-protein].</text>
</comment>
<dbReference type="EMBL" id="FODJ01000005">
    <property type="protein sequence ID" value="SEO22481.1"/>
    <property type="molecule type" value="Genomic_DNA"/>
</dbReference>
<dbReference type="GO" id="GO:0009249">
    <property type="term" value="P:protein lipoylation"/>
    <property type="evidence" value="ECO:0007669"/>
    <property type="project" value="UniProtKB-UniRule"/>
</dbReference>
<dbReference type="InterPro" id="IPR004143">
    <property type="entry name" value="BPL_LPL_catalytic"/>
</dbReference>
<dbReference type="EC" id="2.3.1.204" evidence="3"/>
<dbReference type="OrthoDB" id="2080934at2"/>
<reference evidence="5 6" key="1">
    <citation type="submission" date="2016-10" db="EMBL/GenBank/DDBJ databases">
        <authorList>
            <person name="de Groot N.N."/>
        </authorList>
    </citation>
    <scope>NUCLEOTIDE SEQUENCE [LARGE SCALE GENOMIC DNA]</scope>
    <source>
        <strain evidence="5 6">CGMCC 1.10434</strain>
    </source>
</reference>
<dbReference type="AlphaFoldDB" id="A0A1H8MYK9"/>
<dbReference type="PROSITE" id="PS51733">
    <property type="entry name" value="BPL_LPL_CATALYTIC"/>
    <property type="match status" value="1"/>
</dbReference>
<dbReference type="Gene3D" id="3.30.930.10">
    <property type="entry name" value="Bira Bifunctional Protein, Domain 2"/>
    <property type="match status" value="1"/>
</dbReference>
<evidence type="ECO:0000256" key="3">
    <source>
        <dbReference type="HAMAP-Rule" id="MF_02119"/>
    </source>
</evidence>
<proteinExistence type="inferred from homology"/>
<gene>
    <name evidence="3" type="primary">lipL</name>
    <name evidence="5" type="ORF">SAMN04488134_10555</name>
</gene>
<name>A0A1H8MYK9_9BACI</name>
<organism evidence="5 6">
    <name type="scientific">Amphibacillus marinus</name>
    <dbReference type="NCBI Taxonomy" id="872970"/>
    <lineage>
        <taxon>Bacteria</taxon>
        <taxon>Bacillati</taxon>
        <taxon>Bacillota</taxon>
        <taxon>Bacilli</taxon>
        <taxon>Bacillales</taxon>
        <taxon>Bacillaceae</taxon>
        <taxon>Amphibacillus</taxon>
    </lineage>
</organism>
<feature type="site" description="Lowers pKa of active site Cys" evidence="3">
    <location>
        <position position="158"/>
    </location>
</feature>
<evidence type="ECO:0000256" key="2">
    <source>
        <dbReference type="ARBA" id="ARBA00023315"/>
    </source>
</evidence>
<keyword evidence="6" id="KW-1185">Reference proteome</keyword>